<name>A0A5K1V3K4_ENTHI</name>
<reference evidence="3 4" key="1">
    <citation type="submission" date="2016-05" db="EMBL/GenBank/DDBJ databases">
        <title>First whole genome sequencing of Entamoeba histolytica HM1:IMSS-clone-6.</title>
        <authorList>
            <person name="Mukherjee Avik.K."/>
            <person name="Izumyama S."/>
            <person name="Nakada-Tsukui K."/>
            <person name="Nozaki T."/>
        </authorList>
    </citation>
    <scope>NUCLEOTIDE SEQUENCE [LARGE SCALE GENOMIC DNA]</scope>
    <source>
        <strain evidence="3 4">HM1:IMSS clone 6</strain>
    </source>
</reference>
<dbReference type="VEuPathDB" id="AmoebaDB:EHI8A_077680"/>
<dbReference type="InterPro" id="IPR045046">
    <property type="entry name" value="Vps9-like"/>
</dbReference>
<sequence length="588" mass="68649">MRKTLSKLKHNSQPLSSSITLTSPNPESIKTRYQQDTSWKEDIEEIVQPLPKQLMYNIIETTINCHGGRALLDQKPSGLYDMYCNVPLFKEMLLPALKYGCTLLLPHTISPSIEFYLTHLIRRHPASQRGITLNGNYLRITDKIDIYFQPHNSKTYPWKMCIDPFKQFPFNMNINLPSEIICEEDSYSLGIEDTVSIIGNGIIVTPLGDLPVLKISRPFNIEGCTWGIKFDDLNGLKWNNMRIIKYKEDKLNLDIKDWMYYTVYEDKSLQFAEELEENKLFNDIKNYIQLVVENLSRMVSNKSIEEQGILIKKVINGIMNKIPKEYQNQMNLDHMRRTFEGIITHQIFYDIWPPLIEKTTEIIQSSCEKDRDLDWRILALQFIQLKDLEINFLDCPLGKYGIEITIQQLRRINSYKSPHQKAIILITSLKFLQLIIYKTLPKSGPVSADVFFPSLVYILIKANIPFFASNIDYIKAFMNKPFDEQTYYITSIESVFCLIENFQASNIGWKETDFIETLNISKMHPNPFDFTTINVLRPSREIQVPPFERIKKSCEIIGRSKNQLLNAFKEVIEENKRLKTEIINLQFN</sequence>
<dbReference type="VEuPathDB" id="AmoebaDB:KM1_137010"/>
<dbReference type="GO" id="GO:0005829">
    <property type="term" value="C:cytosol"/>
    <property type="evidence" value="ECO:0007669"/>
    <property type="project" value="TreeGrafter"/>
</dbReference>
<dbReference type="SMART" id="SM00167">
    <property type="entry name" value="VPS9"/>
    <property type="match status" value="1"/>
</dbReference>
<dbReference type="OMA" id="RIIQCKE"/>
<dbReference type="GO" id="GO:0005085">
    <property type="term" value="F:guanyl-nucleotide exchange factor activity"/>
    <property type="evidence" value="ECO:0007669"/>
    <property type="project" value="InterPro"/>
</dbReference>
<organism evidence="3 4">
    <name type="scientific">Entamoeba histolytica</name>
    <dbReference type="NCBI Taxonomy" id="5759"/>
    <lineage>
        <taxon>Eukaryota</taxon>
        <taxon>Amoebozoa</taxon>
        <taxon>Evosea</taxon>
        <taxon>Archamoebae</taxon>
        <taxon>Mastigamoebida</taxon>
        <taxon>Entamoebidae</taxon>
        <taxon>Entamoeba</taxon>
    </lineage>
</organism>
<dbReference type="PANTHER" id="PTHR23101">
    <property type="entry name" value="RAB GDP/GTP EXCHANGE FACTOR"/>
    <property type="match status" value="1"/>
</dbReference>
<feature type="compositionally biased region" description="Basic residues" evidence="1">
    <location>
        <begin position="1"/>
        <end position="10"/>
    </location>
</feature>
<dbReference type="Gene3D" id="1.20.1050.80">
    <property type="entry name" value="VPS9 domain"/>
    <property type="match status" value="1"/>
</dbReference>
<evidence type="ECO:0000313" key="4">
    <source>
        <dbReference type="Proteomes" id="UP000078387"/>
    </source>
</evidence>
<dbReference type="InterPro" id="IPR037191">
    <property type="entry name" value="VPS9_dom_sf"/>
</dbReference>
<dbReference type="Proteomes" id="UP000078387">
    <property type="component" value="Unassembled WGS sequence"/>
</dbReference>
<comment type="caution">
    <text evidence="3">The sequence shown here is derived from an EMBL/GenBank/DDBJ whole genome shotgun (WGS) entry which is preliminary data.</text>
</comment>
<gene>
    <name evidence="3" type="ORF">CL6EHI_069160</name>
</gene>
<dbReference type="GO" id="GO:0031267">
    <property type="term" value="F:small GTPase binding"/>
    <property type="evidence" value="ECO:0007669"/>
    <property type="project" value="TreeGrafter"/>
</dbReference>
<dbReference type="VEuPathDB" id="AmoebaDB:EHI7A_074920"/>
<dbReference type="EMBL" id="BDEQ01000001">
    <property type="protein sequence ID" value="GAT93094.1"/>
    <property type="molecule type" value="Genomic_DNA"/>
</dbReference>
<dbReference type="AlphaFoldDB" id="A0A5K1V3K4"/>
<accession>A0A5K1V3K4</accession>
<feature type="compositionally biased region" description="Polar residues" evidence="1">
    <location>
        <begin position="11"/>
        <end position="27"/>
    </location>
</feature>
<proteinExistence type="predicted"/>
<feature type="region of interest" description="Disordered" evidence="1">
    <location>
        <begin position="1"/>
        <end position="27"/>
    </location>
</feature>
<dbReference type="InterPro" id="IPR003123">
    <property type="entry name" value="VPS9"/>
</dbReference>
<dbReference type="GO" id="GO:0030139">
    <property type="term" value="C:endocytic vesicle"/>
    <property type="evidence" value="ECO:0007669"/>
    <property type="project" value="TreeGrafter"/>
</dbReference>
<dbReference type="Pfam" id="PF02204">
    <property type="entry name" value="VPS9"/>
    <property type="match status" value="1"/>
</dbReference>
<dbReference type="VEuPathDB" id="AmoebaDB:EHI5A_118170"/>
<dbReference type="GO" id="GO:0016192">
    <property type="term" value="P:vesicle-mediated transport"/>
    <property type="evidence" value="ECO:0007669"/>
    <property type="project" value="InterPro"/>
</dbReference>
<evidence type="ECO:0000313" key="3">
    <source>
        <dbReference type="EMBL" id="GAT93094.1"/>
    </source>
</evidence>
<evidence type="ECO:0000259" key="2">
    <source>
        <dbReference type="PROSITE" id="PS51205"/>
    </source>
</evidence>
<feature type="domain" description="VPS9" evidence="2">
    <location>
        <begin position="367"/>
        <end position="508"/>
    </location>
</feature>
<dbReference type="PANTHER" id="PTHR23101:SF25">
    <property type="entry name" value="GTPASE-ACTIVATING PROTEIN AND VPS9 DOMAIN-CONTAINING PROTEIN 1"/>
    <property type="match status" value="1"/>
</dbReference>
<dbReference type="SUPFAM" id="SSF109993">
    <property type="entry name" value="VPS9 domain"/>
    <property type="match status" value="1"/>
</dbReference>
<dbReference type="VEuPathDB" id="AmoebaDB:EHI_069160"/>
<protein>
    <recommendedName>
        <fullName evidence="2">VPS9 domain-containing protein</fullName>
    </recommendedName>
</protein>
<evidence type="ECO:0000256" key="1">
    <source>
        <dbReference type="SAM" id="MobiDB-lite"/>
    </source>
</evidence>
<dbReference type="PROSITE" id="PS51205">
    <property type="entry name" value="VPS9"/>
    <property type="match status" value="1"/>
</dbReference>